<dbReference type="PANTHER" id="PTHR19241">
    <property type="entry name" value="ATP-BINDING CASSETTE TRANSPORTER"/>
    <property type="match status" value="1"/>
</dbReference>
<evidence type="ECO:0000256" key="2">
    <source>
        <dbReference type="ARBA" id="ARBA00022448"/>
    </source>
</evidence>
<gene>
    <name evidence="8" type="ORF">Cni_G07162</name>
</gene>
<feature type="domain" description="ABC-2 type transporter transmembrane" evidence="7">
    <location>
        <begin position="43"/>
        <end position="145"/>
    </location>
</feature>
<keyword evidence="3 6" id="KW-0812">Transmembrane</keyword>
<dbReference type="AlphaFoldDB" id="A0AAQ3K366"/>
<keyword evidence="5 6" id="KW-0472">Membrane</keyword>
<evidence type="ECO:0000256" key="1">
    <source>
        <dbReference type="ARBA" id="ARBA00004141"/>
    </source>
</evidence>
<organism evidence="8 9">
    <name type="scientific">Canna indica</name>
    <name type="common">Indian-shot</name>
    <dbReference type="NCBI Taxonomy" id="4628"/>
    <lineage>
        <taxon>Eukaryota</taxon>
        <taxon>Viridiplantae</taxon>
        <taxon>Streptophyta</taxon>
        <taxon>Embryophyta</taxon>
        <taxon>Tracheophyta</taxon>
        <taxon>Spermatophyta</taxon>
        <taxon>Magnoliopsida</taxon>
        <taxon>Liliopsida</taxon>
        <taxon>Zingiberales</taxon>
        <taxon>Cannaceae</taxon>
        <taxon>Canna</taxon>
    </lineage>
</organism>
<dbReference type="Proteomes" id="UP001327560">
    <property type="component" value="Chromosome 2"/>
</dbReference>
<keyword evidence="4 6" id="KW-1133">Transmembrane helix</keyword>
<dbReference type="EMBL" id="CP136891">
    <property type="protein sequence ID" value="WOK98450.1"/>
    <property type="molecule type" value="Genomic_DNA"/>
</dbReference>
<feature type="transmembrane region" description="Helical" evidence="6">
    <location>
        <begin position="141"/>
        <end position="160"/>
    </location>
</feature>
<feature type="transmembrane region" description="Helical" evidence="6">
    <location>
        <begin position="63"/>
        <end position="83"/>
    </location>
</feature>
<evidence type="ECO:0000256" key="4">
    <source>
        <dbReference type="ARBA" id="ARBA00022989"/>
    </source>
</evidence>
<reference evidence="8 9" key="1">
    <citation type="submission" date="2023-10" db="EMBL/GenBank/DDBJ databases">
        <title>Chromosome-scale genome assembly provides insights into flower coloration mechanisms of Canna indica.</title>
        <authorList>
            <person name="Li C."/>
        </authorList>
    </citation>
    <scope>NUCLEOTIDE SEQUENCE [LARGE SCALE GENOMIC DNA]</scope>
    <source>
        <tissue evidence="8">Flower</tissue>
    </source>
</reference>
<proteinExistence type="predicted"/>
<protein>
    <recommendedName>
        <fullName evidence="7">ABC-2 type transporter transmembrane domain-containing protein</fullName>
    </recommendedName>
</protein>
<feature type="transmembrane region" description="Helical" evidence="6">
    <location>
        <begin position="95"/>
        <end position="121"/>
    </location>
</feature>
<evidence type="ECO:0000313" key="8">
    <source>
        <dbReference type="EMBL" id="WOK98450.1"/>
    </source>
</evidence>
<evidence type="ECO:0000256" key="3">
    <source>
        <dbReference type="ARBA" id="ARBA00022692"/>
    </source>
</evidence>
<keyword evidence="9" id="KW-1185">Reference proteome</keyword>
<dbReference type="Pfam" id="PF01061">
    <property type="entry name" value="ABC2_membrane"/>
    <property type="match status" value="1"/>
</dbReference>
<comment type="subcellular location">
    <subcellularLocation>
        <location evidence="1">Membrane</location>
        <topology evidence="1">Multi-pass membrane protein</topology>
    </subcellularLocation>
</comment>
<evidence type="ECO:0000313" key="9">
    <source>
        <dbReference type="Proteomes" id="UP001327560"/>
    </source>
</evidence>
<evidence type="ECO:0000256" key="5">
    <source>
        <dbReference type="ARBA" id="ARBA00023136"/>
    </source>
</evidence>
<dbReference type="GO" id="GO:0005886">
    <property type="term" value="C:plasma membrane"/>
    <property type="evidence" value="ECO:0007669"/>
    <property type="project" value="UniProtKB-ARBA"/>
</dbReference>
<dbReference type="InterPro" id="IPR013525">
    <property type="entry name" value="ABC2_TM"/>
</dbReference>
<evidence type="ECO:0000259" key="7">
    <source>
        <dbReference type="Pfam" id="PF01061"/>
    </source>
</evidence>
<evidence type="ECO:0000256" key="6">
    <source>
        <dbReference type="SAM" id="Phobius"/>
    </source>
</evidence>
<accession>A0AAQ3K366</accession>
<name>A0AAQ3K366_9LILI</name>
<sequence length="223" mass="25581">MIALCPVNIIRRNKALVHELSEPAPETSDLYFPTQYSQSTLGQFRTCLWKQWWTYWRSPDYNLVRFFLTLVTALLLGTIFWRVGLKRGSANNLRIVIGSMYGAVMFIGVNNCSTVQPLVAIERTVFYRESAAGMYSALPYAMAQFYFISFFSFLYFTYYGMMTVSLSPNHQVAAIFATTFYSVFNLFSGFFIPGPLQLHVKYTLVEVTGAKICIIIMKWRITG</sequence>
<keyword evidence="2" id="KW-0813">Transport</keyword>
<feature type="transmembrane region" description="Helical" evidence="6">
    <location>
        <begin position="172"/>
        <end position="192"/>
    </location>
</feature>
<dbReference type="GO" id="GO:0140359">
    <property type="term" value="F:ABC-type transporter activity"/>
    <property type="evidence" value="ECO:0007669"/>
    <property type="project" value="InterPro"/>
</dbReference>